<accession>A0AAQ3KHJ3</accession>
<evidence type="ECO:0000313" key="1">
    <source>
        <dbReference type="EMBL" id="WOL07565.1"/>
    </source>
</evidence>
<organism evidence="1 2">
    <name type="scientific">Canna indica</name>
    <name type="common">Indian-shot</name>
    <dbReference type="NCBI Taxonomy" id="4628"/>
    <lineage>
        <taxon>Eukaryota</taxon>
        <taxon>Viridiplantae</taxon>
        <taxon>Streptophyta</taxon>
        <taxon>Embryophyta</taxon>
        <taxon>Tracheophyta</taxon>
        <taxon>Spermatophyta</taxon>
        <taxon>Magnoliopsida</taxon>
        <taxon>Liliopsida</taxon>
        <taxon>Zingiberales</taxon>
        <taxon>Cannaceae</taxon>
        <taxon>Canna</taxon>
    </lineage>
</organism>
<proteinExistence type="predicted"/>
<keyword evidence="2" id="KW-1185">Reference proteome</keyword>
<protein>
    <submittedName>
        <fullName evidence="1">Uncharacterized protein</fullName>
    </submittedName>
</protein>
<dbReference type="EMBL" id="CP136894">
    <property type="protein sequence ID" value="WOL07565.1"/>
    <property type="molecule type" value="Genomic_DNA"/>
</dbReference>
<sequence length="198" mass="21802">MMAVMPVAGGSAISPTALVVDDDRLHVVVPMAMIMASSSGGRLRRRRGLSEDGVLHAAEVVDAAGDGDGALVAETVLLLRRLQQLQEERVVEVCHRHHHPLPLLAFPPHHDRHATLRRHRVGLLLLVPSGEVRHVERKAQRAPQAVVVMALLLDFVSHLVIGNHQSQPDQEREGIRGLAKARERRATGRSWRWRGGKG</sequence>
<reference evidence="1 2" key="1">
    <citation type="submission" date="2023-10" db="EMBL/GenBank/DDBJ databases">
        <title>Chromosome-scale genome assembly provides insights into flower coloration mechanisms of Canna indica.</title>
        <authorList>
            <person name="Li C."/>
        </authorList>
    </citation>
    <scope>NUCLEOTIDE SEQUENCE [LARGE SCALE GENOMIC DNA]</scope>
    <source>
        <tissue evidence="1">Flower</tissue>
    </source>
</reference>
<dbReference type="AlphaFoldDB" id="A0AAQ3KHJ3"/>
<dbReference type="Proteomes" id="UP001327560">
    <property type="component" value="Chromosome 5"/>
</dbReference>
<name>A0AAQ3KHJ3_9LILI</name>
<gene>
    <name evidence="1" type="ORF">Cni_G16309</name>
</gene>
<evidence type="ECO:0000313" key="2">
    <source>
        <dbReference type="Proteomes" id="UP001327560"/>
    </source>
</evidence>